<comment type="caution">
    <text evidence="7">The sequence shown here is derived from an EMBL/GenBank/DDBJ whole genome shotgun (WGS) entry which is preliminary data.</text>
</comment>
<feature type="transmembrane region" description="Helical" evidence="5">
    <location>
        <begin position="120"/>
        <end position="143"/>
    </location>
</feature>
<dbReference type="Proteomes" id="UP000551616">
    <property type="component" value="Unassembled WGS sequence"/>
</dbReference>
<sequence>MEVVYQSNLRCGNCLSKLKPYLDAEPTIKQWSSDLADPRKLVRVQLSSIAEKTRVLDLFHQAGFSAQELVTVKPDEKETSKFKLSSYRPLLLVVAYILGVTLFTEFAIGQFEWTRAMNHFMGFFFLGFAFFKLLNVTAFAEAFQTYDVVAKRWHGYALAYPFVELGLGILYLSQSFPLLANGVTIAVMGIGLVGVIAAVRNRKPIQCACLGTVFNLPMSVVTIVENSVMIAMAGGMLLM</sequence>
<evidence type="ECO:0000256" key="2">
    <source>
        <dbReference type="ARBA" id="ARBA00022692"/>
    </source>
</evidence>
<evidence type="ECO:0000313" key="8">
    <source>
        <dbReference type="Proteomes" id="UP000551616"/>
    </source>
</evidence>
<evidence type="ECO:0000256" key="4">
    <source>
        <dbReference type="ARBA" id="ARBA00023136"/>
    </source>
</evidence>
<gene>
    <name evidence="7" type="ORF">HOV93_33060</name>
</gene>
<protein>
    <recommendedName>
        <fullName evidence="6">Methylamine utilisation protein MauE domain-containing protein</fullName>
    </recommendedName>
</protein>
<feature type="transmembrane region" description="Helical" evidence="5">
    <location>
        <begin position="90"/>
        <end position="108"/>
    </location>
</feature>
<keyword evidence="3 5" id="KW-1133">Transmembrane helix</keyword>
<organism evidence="7 8">
    <name type="scientific">Bremerella alba</name>
    <dbReference type="NCBI Taxonomy" id="980252"/>
    <lineage>
        <taxon>Bacteria</taxon>
        <taxon>Pseudomonadati</taxon>
        <taxon>Planctomycetota</taxon>
        <taxon>Planctomycetia</taxon>
        <taxon>Pirellulales</taxon>
        <taxon>Pirellulaceae</taxon>
        <taxon>Bremerella</taxon>
    </lineage>
</organism>
<dbReference type="EMBL" id="JABRWO010000009">
    <property type="protein sequence ID" value="MBA2116117.1"/>
    <property type="molecule type" value="Genomic_DNA"/>
</dbReference>
<comment type="subcellular location">
    <subcellularLocation>
        <location evidence="1">Membrane</location>
        <topology evidence="1">Multi-pass membrane protein</topology>
    </subcellularLocation>
</comment>
<feature type="transmembrane region" description="Helical" evidence="5">
    <location>
        <begin position="220"/>
        <end position="238"/>
    </location>
</feature>
<evidence type="ECO:0000259" key="6">
    <source>
        <dbReference type="Pfam" id="PF07291"/>
    </source>
</evidence>
<feature type="domain" description="Methylamine utilisation protein MauE" evidence="6">
    <location>
        <begin position="118"/>
        <end position="238"/>
    </location>
</feature>
<dbReference type="GO" id="GO:0030416">
    <property type="term" value="P:methylamine metabolic process"/>
    <property type="evidence" value="ECO:0007669"/>
    <property type="project" value="InterPro"/>
</dbReference>
<evidence type="ECO:0000313" key="7">
    <source>
        <dbReference type="EMBL" id="MBA2116117.1"/>
    </source>
</evidence>
<dbReference type="AlphaFoldDB" id="A0A7V9A874"/>
<keyword evidence="4 5" id="KW-0472">Membrane</keyword>
<proteinExistence type="predicted"/>
<dbReference type="InterPro" id="IPR009908">
    <property type="entry name" value="Methylamine_util_MauE"/>
</dbReference>
<accession>A0A7V9A874</accession>
<keyword evidence="2 5" id="KW-0812">Transmembrane</keyword>
<dbReference type="Pfam" id="PF07291">
    <property type="entry name" value="MauE"/>
    <property type="match status" value="1"/>
</dbReference>
<evidence type="ECO:0000256" key="1">
    <source>
        <dbReference type="ARBA" id="ARBA00004141"/>
    </source>
</evidence>
<evidence type="ECO:0000256" key="5">
    <source>
        <dbReference type="SAM" id="Phobius"/>
    </source>
</evidence>
<name>A0A7V9A874_9BACT</name>
<feature type="transmembrane region" description="Helical" evidence="5">
    <location>
        <begin position="155"/>
        <end position="172"/>
    </location>
</feature>
<keyword evidence="8" id="KW-1185">Reference proteome</keyword>
<dbReference type="RefSeq" id="WP_207397543.1">
    <property type="nucleotide sequence ID" value="NZ_JABRWO010000009.1"/>
</dbReference>
<dbReference type="GO" id="GO:0016020">
    <property type="term" value="C:membrane"/>
    <property type="evidence" value="ECO:0007669"/>
    <property type="project" value="UniProtKB-SubCell"/>
</dbReference>
<evidence type="ECO:0000256" key="3">
    <source>
        <dbReference type="ARBA" id="ARBA00022989"/>
    </source>
</evidence>
<reference evidence="7 8" key="1">
    <citation type="submission" date="2020-05" db="EMBL/GenBank/DDBJ databases">
        <title>Bremerella alba sp. nov., a novel planctomycete isolated from the surface of the macroalga Fucus spiralis.</title>
        <authorList>
            <person name="Godinho O."/>
            <person name="Botelho R."/>
            <person name="Albuquerque L."/>
            <person name="Wiegand S."/>
            <person name="Da Costa M.S."/>
            <person name="Lobo-Da-Cunha A."/>
            <person name="Jogler C."/>
            <person name="Lage O.M."/>
        </authorList>
    </citation>
    <scope>NUCLEOTIDE SEQUENCE [LARGE SCALE GENOMIC DNA]</scope>
    <source>
        <strain evidence="7 8">FF15</strain>
    </source>
</reference>
<feature type="transmembrane region" description="Helical" evidence="5">
    <location>
        <begin position="178"/>
        <end position="199"/>
    </location>
</feature>